<dbReference type="EMBL" id="JAACXV010000178">
    <property type="protein sequence ID" value="KAF7282346.1"/>
    <property type="molecule type" value="Genomic_DNA"/>
</dbReference>
<dbReference type="GO" id="GO:0102965">
    <property type="term" value="F:alcohol-forming long-chain fatty acyl-CoA reductase activity"/>
    <property type="evidence" value="ECO:0007669"/>
    <property type="project" value="UniProtKB-EC"/>
</dbReference>
<dbReference type="Gene3D" id="3.40.50.720">
    <property type="entry name" value="NAD(P)-binding Rossmann-like Domain"/>
    <property type="match status" value="1"/>
</dbReference>
<evidence type="ECO:0000256" key="4">
    <source>
        <dbReference type="RuleBase" id="RU363097"/>
    </source>
</evidence>
<keyword evidence="4" id="KW-0560">Oxidoreductase</keyword>
<dbReference type="GO" id="GO:0035336">
    <property type="term" value="P:long-chain fatty-acyl-CoA metabolic process"/>
    <property type="evidence" value="ECO:0007669"/>
    <property type="project" value="TreeGrafter"/>
</dbReference>
<keyword evidence="3 4" id="KW-0443">Lipid metabolism</keyword>
<dbReference type="AlphaFoldDB" id="A0A834MHF5"/>
<comment type="function">
    <text evidence="4">Catalyzes the reduction of fatty acyl-CoA to fatty alcohols.</text>
</comment>
<dbReference type="CDD" id="cd09071">
    <property type="entry name" value="FAR_C"/>
    <property type="match status" value="1"/>
</dbReference>
<organism evidence="7 8">
    <name type="scientific">Rhynchophorus ferrugineus</name>
    <name type="common">Red palm weevil</name>
    <name type="synonym">Curculio ferrugineus</name>
    <dbReference type="NCBI Taxonomy" id="354439"/>
    <lineage>
        <taxon>Eukaryota</taxon>
        <taxon>Metazoa</taxon>
        <taxon>Ecdysozoa</taxon>
        <taxon>Arthropoda</taxon>
        <taxon>Hexapoda</taxon>
        <taxon>Insecta</taxon>
        <taxon>Pterygota</taxon>
        <taxon>Neoptera</taxon>
        <taxon>Endopterygota</taxon>
        <taxon>Coleoptera</taxon>
        <taxon>Polyphaga</taxon>
        <taxon>Cucujiformia</taxon>
        <taxon>Curculionidae</taxon>
        <taxon>Dryophthorinae</taxon>
        <taxon>Rhynchophorus</taxon>
    </lineage>
</organism>
<sequence>MSWSVKNFYDGQNVLITGGTGYLGKLLTAKLLATTNVKMIYLIVRLKEGADAQQRTNELFDKVIFNKIDKNVFMDKVQSVEGDLMKPGLGMSHANKAFLRENINIIFHCAANMNMSAKLRTAVMTNVNGTTEILDIMKGAKVLKAFVAVSTAYSFCIHKIIEEKFYDSNMNGKLLLTMVRNMKPSLFDELSPQIMGNWPNSYVYTKAVAENVLQSEGEGIPLALFRPTIITSTVSEPAPGWFGNLYGPMELNFWCGSSVLTVFNGIPNNHIDTVPGDYVANAVICVACDVGKKWNENTKDFKIPVYNFGSYKSPLFVKLHDYLNLPVTCEYPPFERKLSTKPFLVIISNKFVFRIFNFLLHTFRGYLMDKFSIVTKKKTRMSKLYSRIFKLNSVLFYFTTCEWIVKNDNTKAVWNSMSREDQSIFPFDTNSVNTEEYYKNQMIGLKKYALHEDVKDLPKYKVGI</sequence>
<dbReference type="CDD" id="cd05236">
    <property type="entry name" value="FAR-N_SDR_e"/>
    <property type="match status" value="1"/>
</dbReference>
<evidence type="ECO:0000259" key="6">
    <source>
        <dbReference type="Pfam" id="PF07993"/>
    </source>
</evidence>
<evidence type="ECO:0000259" key="5">
    <source>
        <dbReference type="Pfam" id="PF03015"/>
    </source>
</evidence>
<feature type="domain" description="Thioester reductase (TE)" evidence="6">
    <location>
        <begin position="16"/>
        <end position="283"/>
    </location>
</feature>
<name>A0A834MHF5_RHYFE</name>
<dbReference type="InterPro" id="IPR013120">
    <property type="entry name" value="FAR_NAD-bd"/>
</dbReference>
<evidence type="ECO:0000256" key="1">
    <source>
        <dbReference type="ARBA" id="ARBA00005928"/>
    </source>
</evidence>
<evidence type="ECO:0000313" key="7">
    <source>
        <dbReference type="EMBL" id="KAF7282346.1"/>
    </source>
</evidence>
<dbReference type="InterPro" id="IPR036291">
    <property type="entry name" value="NAD(P)-bd_dom_sf"/>
</dbReference>
<dbReference type="SUPFAM" id="SSF51735">
    <property type="entry name" value="NAD(P)-binding Rossmann-fold domains"/>
    <property type="match status" value="1"/>
</dbReference>
<keyword evidence="8" id="KW-1185">Reference proteome</keyword>
<dbReference type="InterPro" id="IPR026055">
    <property type="entry name" value="FAR"/>
</dbReference>
<dbReference type="PANTHER" id="PTHR11011:SF60">
    <property type="entry name" value="FATTY ACYL-COA REDUCTASE-RELATED"/>
    <property type="match status" value="1"/>
</dbReference>
<dbReference type="Proteomes" id="UP000625711">
    <property type="component" value="Unassembled WGS sequence"/>
</dbReference>
<accession>A0A834MHF5</accession>
<comment type="caution">
    <text evidence="7">The sequence shown here is derived from an EMBL/GenBank/DDBJ whole genome shotgun (WGS) entry which is preliminary data.</text>
</comment>
<keyword evidence="2 4" id="KW-0444">Lipid biosynthesis</keyword>
<feature type="domain" description="Fatty acyl-CoA reductase C-terminal" evidence="5">
    <location>
        <begin position="360"/>
        <end position="452"/>
    </location>
</feature>
<dbReference type="PANTHER" id="PTHR11011">
    <property type="entry name" value="MALE STERILITY PROTEIN 2-RELATED"/>
    <property type="match status" value="1"/>
</dbReference>
<evidence type="ECO:0000256" key="2">
    <source>
        <dbReference type="ARBA" id="ARBA00022516"/>
    </source>
</evidence>
<dbReference type="GO" id="GO:0080019">
    <property type="term" value="F:alcohol-forming very long-chain fatty acyl-CoA reductase activity"/>
    <property type="evidence" value="ECO:0007669"/>
    <property type="project" value="InterPro"/>
</dbReference>
<dbReference type="InterPro" id="IPR033640">
    <property type="entry name" value="FAR_C"/>
</dbReference>
<dbReference type="Pfam" id="PF07993">
    <property type="entry name" value="NAD_binding_4"/>
    <property type="match status" value="1"/>
</dbReference>
<evidence type="ECO:0000256" key="3">
    <source>
        <dbReference type="ARBA" id="ARBA00023098"/>
    </source>
</evidence>
<gene>
    <name evidence="7" type="ORF">GWI33_002786</name>
</gene>
<dbReference type="GO" id="GO:0005777">
    <property type="term" value="C:peroxisome"/>
    <property type="evidence" value="ECO:0007669"/>
    <property type="project" value="TreeGrafter"/>
</dbReference>
<keyword evidence="4" id="KW-0521">NADP</keyword>
<comment type="similarity">
    <text evidence="1 4">Belongs to the fatty acyl-CoA reductase family.</text>
</comment>
<comment type="catalytic activity">
    <reaction evidence="4">
        <text>a long-chain fatty acyl-CoA + 2 NADPH + 2 H(+) = a long-chain primary fatty alcohol + 2 NADP(+) + CoA</text>
        <dbReference type="Rhea" id="RHEA:52716"/>
        <dbReference type="ChEBI" id="CHEBI:15378"/>
        <dbReference type="ChEBI" id="CHEBI:57287"/>
        <dbReference type="ChEBI" id="CHEBI:57783"/>
        <dbReference type="ChEBI" id="CHEBI:58349"/>
        <dbReference type="ChEBI" id="CHEBI:77396"/>
        <dbReference type="ChEBI" id="CHEBI:83139"/>
        <dbReference type="EC" id="1.2.1.84"/>
    </reaction>
</comment>
<dbReference type="EC" id="1.2.1.84" evidence="4"/>
<proteinExistence type="inferred from homology"/>
<dbReference type="Pfam" id="PF03015">
    <property type="entry name" value="Sterile"/>
    <property type="match status" value="1"/>
</dbReference>
<protein>
    <recommendedName>
        <fullName evidence="4">Fatty acyl-CoA reductase</fullName>
        <ecNumber evidence="4">1.2.1.84</ecNumber>
    </recommendedName>
</protein>
<evidence type="ECO:0000313" key="8">
    <source>
        <dbReference type="Proteomes" id="UP000625711"/>
    </source>
</evidence>
<dbReference type="OrthoDB" id="8195591at2759"/>
<reference evidence="7" key="1">
    <citation type="submission" date="2020-08" db="EMBL/GenBank/DDBJ databases">
        <title>Genome sequencing and assembly of the red palm weevil Rhynchophorus ferrugineus.</title>
        <authorList>
            <person name="Dias G.B."/>
            <person name="Bergman C.M."/>
            <person name="Manee M."/>
        </authorList>
    </citation>
    <scope>NUCLEOTIDE SEQUENCE</scope>
    <source>
        <strain evidence="7">AA-2017</strain>
        <tissue evidence="7">Whole larva</tissue>
    </source>
</reference>